<dbReference type="CDD" id="cd01335">
    <property type="entry name" value="Radical_SAM"/>
    <property type="match status" value="1"/>
</dbReference>
<dbReference type="NCBIfam" id="TIGR04085">
    <property type="entry name" value="rSAM_more_4Fe4S"/>
    <property type="match status" value="1"/>
</dbReference>
<dbReference type="InterPro" id="IPR050377">
    <property type="entry name" value="Radical_SAM_PqqE_MftC-like"/>
</dbReference>
<evidence type="ECO:0000256" key="4">
    <source>
        <dbReference type="ARBA" id="ARBA00023004"/>
    </source>
</evidence>
<evidence type="ECO:0000256" key="5">
    <source>
        <dbReference type="ARBA" id="ARBA00023014"/>
    </source>
</evidence>
<dbReference type="SFLD" id="SFLDG01386">
    <property type="entry name" value="main_SPASM_domain-containing"/>
    <property type="match status" value="1"/>
</dbReference>
<dbReference type="InterPro" id="IPR013785">
    <property type="entry name" value="Aldolase_TIM"/>
</dbReference>
<evidence type="ECO:0000313" key="7">
    <source>
        <dbReference type="EMBL" id="RGM14036.1"/>
    </source>
</evidence>
<dbReference type="GO" id="GO:0051536">
    <property type="term" value="F:iron-sulfur cluster binding"/>
    <property type="evidence" value="ECO:0007669"/>
    <property type="project" value="UniProtKB-KW"/>
</dbReference>
<dbReference type="Pfam" id="PF04055">
    <property type="entry name" value="Radical_SAM"/>
    <property type="match status" value="1"/>
</dbReference>
<dbReference type="SUPFAM" id="SSF102114">
    <property type="entry name" value="Radical SAM enzymes"/>
    <property type="match status" value="1"/>
</dbReference>
<dbReference type="EMBL" id="QSSV01000007">
    <property type="protein sequence ID" value="RGM14036.1"/>
    <property type="molecule type" value="Genomic_DNA"/>
</dbReference>
<feature type="domain" description="Radical SAM core" evidence="6">
    <location>
        <begin position="137"/>
        <end position="376"/>
    </location>
</feature>
<comment type="caution">
    <text evidence="7">The sequence shown here is derived from an EMBL/GenBank/DDBJ whole genome shotgun (WGS) entry which is preliminary data.</text>
</comment>
<evidence type="ECO:0000256" key="1">
    <source>
        <dbReference type="ARBA" id="ARBA00001966"/>
    </source>
</evidence>
<comment type="cofactor">
    <cofactor evidence="1">
        <name>[4Fe-4S] cluster</name>
        <dbReference type="ChEBI" id="CHEBI:49883"/>
    </cofactor>
</comment>
<dbReference type="SFLD" id="SFLDG01067">
    <property type="entry name" value="SPASM/twitch_domain_containing"/>
    <property type="match status" value="1"/>
</dbReference>
<dbReference type="Gene3D" id="3.20.20.70">
    <property type="entry name" value="Aldolase class I"/>
    <property type="match status" value="1"/>
</dbReference>
<evidence type="ECO:0000256" key="2">
    <source>
        <dbReference type="ARBA" id="ARBA00022691"/>
    </source>
</evidence>
<gene>
    <name evidence="7" type="ORF">DXC34_07115</name>
</gene>
<organism evidence="7 8">
    <name type="scientific">Bacteroides stercoris</name>
    <dbReference type="NCBI Taxonomy" id="46506"/>
    <lineage>
        <taxon>Bacteria</taxon>
        <taxon>Pseudomonadati</taxon>
        <taxon>Bacteroidota</taxon>
        <taxon>Bacteroidia</taxon>
        <taxon>Bacteroidales</taxon>
        <taxon>Bacteroidaceae</taxon>
        <taxon>Bacteroides</taxon>
    </lineage>
</organism>
<dbReference type="GeneID" id="60061233"/>
<evidence type="ECO:0000256" key="3">
    <source>
        <dbReference type="ARBA" id="ARBA00022723"/>
    </source>
</evidence>
<dbReference type="InterPro" id="IPR058240">
    <property type="entry name" value="rSAM_sf"/>
</dbReference>
<dbReference type="PANTHER" id="PTHR11228:SF7">
    <property type="entry name" value="PQQA PEPTIDE CYCLASE"/>
    <property type="match status" value="1"/>
</dbReference>
<dbReference type="InterPro" id="IPR007197">
    <property type="entry name" value="rSAM"/>
</dbReference>
<sequence>MLVRQSKNTFIRFFDNKGYITNQMTRKDRLYNETGADFLRMISREAKEVDEIIEHLSQIYDDSVTKEKLRNDFLKFILDLEKHLFLITGLTAVECDSKDIEFSYSLGNMKNKVSDFTQVTEDEVPETTQDYILAADKKKPHLKSIQFELTSRCNERCIHCYIPNAKKNNGSDMTYEQACHIIDQFSDMGGLHVTLSGGEVFLHKDIIRILQYCRKKDLQICILSNLVALKDVQIPFIKAANVSYIQASLYSMNPEIHDKITTLKGSHKKTREAIEKLVAADIPVQISCPLMKANKDGYKEILKYAHSLQIKAFTDYIMMAEADFNTKNLQNRLSIKETEQVIRDIIEFDIDYSEWVKKQRPYLENLDIEKYAKQPLCGVGLNSFCIAENGDIYPCPGWQSMIIGNVNQQPLKQIWNESEAFSKLRNITHGDFPQCLKCEARNYCSMCIQRNFNENNGDMFKISKHFCEVAFLTKRLHKEYKERFQ</sequence>
<keyword evidence="4" id="KW-0408">Iron</keyword>
<dbReference type="PANTHER" id="PTHR11228">
    <property type="entry name" value="RADICAL SAM DOMAIN PROTEIN"/>
    <property type="match status" value="1"/>
</dbReference>
<dbReference type="GO" id="GO:0046872">
    <property type="term" value="F:metal ion binding"/>
    <property type="evidence" value="ECO:0007669"/>
    <property type="project" value="UniProtKB-KW"/>
</dbReference>
<keyword evidence="2" id="KW-0949">S-adenosyl-L-methionine</keyword>
<reference evidence="7 8" key="1">
    <citation type="submission" date="2018-08" db="EMBL/GenBank/DDBJ databases">
        <title>A genome reference for cultivated species of the human gut microbiota.</title>
        <authorList>
            <person name="Zou Y."/>
            <person name="Xue W."/>
            <person name="Luo G."/>
        </authorList>
    </citation>
    <scope>NUCLEOTIDE SEQUENCE [LARGE SCALE GENOMIC DNA]</scope>
    <source>
        <strain evidence="7 8">TF03-6</strain>
    </source>
</reference>
<name>A0A3E4UQH3_BACSE</name>
<dbReference type="InterPro" id="IPR023885">
    <property type="entry name" value="4Fe4S-binding_SPASM_dom"/>
</dbReference>
<protein>
    <submittedName>
        <fullName evidence="7">Radical SAM/SPASM domain-containing protein</fullName>
    </submittedName>
</protein>
<evidence type="ECO:0000313" key="8">
    <source>
        <dbReference type="Proteomes" id="UP000261223"/>
    </source>
</evidence>
<keyword evidence="5" id="KW-0411">Iron-sulfur</keyword>
<evidence type="ECO:0000259" key="6">
    <source>
        <dbReference type="PROSITE" id="PS51918"/>
    </source>
</evidence>
<dbReference type="InterPro" id="IPR008792">
    <property type="entry name" value="PQQD"/>
</dbReference>
<dbReference type="Pfam" id="PF05402">
    <property type="entry name" value="PqqD"/>
    <property type="match status" value="1"/>
</dbReference>
<dbReference type="Pfam" id="PF13186">
    <property type="entry name" value="SPASM"/>
    <property type="match status" value="1"/>
</dbReference>
<accession>A0A3E4UQH3</accession>
<dbReference type="PROSITE" id="PS51918">
    <property type="entry name" value="RADICAL_SAM"/>
    <property type="match status" value="1"/>
</dbReference>
<dbReference type="CDD" id="cd21109">
    <property type="entry name" value="SPASM"/>
    <property type="match status" value="1"/>
</dbReference>
<proteinExistence type="predicted"/>
<dbReference type="SFLD" id="SFLDS00029">
    <property type="entry name" value="Radical_SAM"/>
    <property type="match status" value="1"/>
</dbReference>
<dbReference type="GO" id="GO:0003824">
    <property type="term" value="F:catalytic activity"/>
    <property type="evidence" value="ECO:0007669"/>
    <property type="project" value="InterPro"/>
</dbReference>
<keyword evidence="3" id="KW-0479">Metal-binding</keyword>
<dbReference type="RefSeq" id="WP_008778690.1">
    <property type="nucleotide sequence ID" value="NZ_QSSV01000007.1"/>
</dbReference>
<dbReference type="Proteomes" id="UP000261223">
    <property type="component" value="Unassembled WGS sequence"/>
</dbReference>
<dbReference type="AlphaFoldDB" id="A0A3E4UQH3"/>